<dbReference type="OrthoDB" id="5144031at2"/>
<proteinExistence type="predicted"/>
<evidence type="ECO:0000313" key="2">
    <source>
        <dbReference type="Proteomes" id="UP000199004"/>
    </source>
</evidence>
<dbReference type="STRING" id="1005944.SAMN05192576_0377"/>
<accession>A0A1H0M396</accession>
<reference evidence="2" key="1">
    <citation type="submission" date="2016-10" db="EMBL/GenBank/DDBJ databases">
        <authorList>
            <person name="Varghese N."/>
            <person name="Submissions S."/>
        </authorList>
    </citation>
    <scope>NUCLEOTIDE SEQUENCE [LARGE SCALE GENOMIC DNA]</scope>
    <source>
        <strain evidence="2">CGMCC 1.11147</strain>
    </source>
</reference>
<organism evidence="1 2">
    <name type="scientific">Nocardioides szechwanensis</name>
    <dbReference type="NCBI Taxonomy" id="1005944"/>
    <lineage>
        <taxon>Bacteria</taxon>
        <taxon>Bacillati</taxon>
        <taxon>Actinomycetota</taxon>
        <taxon>Actinomycetes</taxon>
        <taxon>Propionibacteriales</taxon>
        <taxon>Nocardioidaceae</taxon>
        <taxon>Nocardioides</taxon>
    </lineage>
</organism>
<evidence type="ECO:0008006" key="3">
    <source>
        <dbReference type="Google" id="ProtNLM"/>
    </source>
</evidence>
<dbReference type="RefSeq" id="WP_143016298.1">
    <property type="nucleotide sequence ID" value="NZ_BKAE01000029.1"/>
</dbReference>
<name>A0A1H0M396_9ACTN</name>
<dbReference type="InterPro" id="IPR027417">
    <property type="entry name" value="P-loop_NTPase"/>
</dbReference>
<dbReference type="Proteomes" id="UP000199004">
    <property type="component" value="Unassembled WGS sequence"/>
</dbReference>
<protein>
    <recommendedName>
        <fullName evidence="3">Sulfotransferase family protein</fullName>
    </recommendedName>
</protein>
<dbReference type="EMBL" id="FNIC01000015">
    <property type="protein sequence ID" value="SDO74942.1"/>
    <property type="molecule type" value="Genomic_DNA"/>
</dbReference>
<evidence type="ECO:0000313" key="1">
    <source>
        <dbReference type="EMBL" id="SDO74942.1"/>
    </source>
</evidence>
<sequence length="333" mass="35784">MASRVVLHVGLMKSGTSYLQRRLDANRTLLAERGVLLPGERWRDQMLAVSDVLGRKQLLDKSAGRWAALIDEVVAHDGPAIVSMEFLGPATPDSIARVVGSLAPATVEVVVTLRDLGRTVPAMWQESLQNGGVVPWAEYVGQLAGARRPARAFWRQQGMGRIAGNWVAEVGPERVALVTVPPAGAEPGLLWERFCDAAGLEARDAAPVEPANTSLDAASAVLLRELNLRLRDDDLPTGEYHRLVKFGLGKRALAGRGGAPIGFEPSAWLVQRAGEIEGRLRATGARVVGDLAELAPVAVPGIDPETVPVDERLRAEVEELRDVVLQGRRSQPG</sequence>
<dbReference type="SUPFAM" id="SSF52540">
    <property type="entry name" value="P-loop containing nucleoside triphosphate hydrolases"/>
    <property type="match status" value="1"/>
</dbReference>
<dbReference type="AlphaFoldDB" id="A0A1H0M396"/>
<keyword evidence="2" id="KW-1185">Reference proteome</keyword>
<gene>
    <name evidence="1" type="ORF">SAMN05192576_0377</name>
</gene>